<reference evidence="4" key="2">
    <citation type="submission" date="2020-04" db="EMBL/GenBank/DDBJ databases">
        <authorList>
            <consortium name="NCBI Genome Project"/>
        </authorList>
    </citation>
    <scope>NUCLEOTIDE SEQUENCE</scope>
    <source>
        <strain evidence="4">CBS 304.34</strain>
    </source>
</reference>
<evidence type="ECO:0000313" key="3">
    <source>
        <dbReference type="Proteomes" id="UP000504636"/>
    </source>
</evidence>
<dbReference type="Proteomes" id="UP000504636">
    <property type="component" value="Unplaced"/>
</dbReference>
<keyword evidence="3" id="KW-1185">Reference proteome</keyword>
<evidence type="ECO:0000313" key="2">
    <source>
        <dbReference type="EMBL" id="KAF2805619.1"/>
    </source>
</evidence>
<evidence type="ECO:0000256" key="1">
    <source>
        <dbReference type="SAM" id="Phobius"/>
    </source>
</evidence>
<gene>
    <name evidence="2 4" type="ORF">BDZ99DRAFT_466570</name>
</gene>
<reference evidence="4" key="3">
    <citation type="submission" date="2025-04" db="UniProtKB">
        <authorList>
            <consortium name="RefSeq"/>
        </authorList>
    </citation>
    <scope>IDENTIFICATION</scope>
    <source>
        <strain evidence="4">CBS 304.34</strain>
    </source>
</reference>
<feature type="transmembrane region" description="Helical" evidence="1">
    <location>
        <begin position="12"/>
        <end position="29"/>
    </location>
</feature>
<dbReference type="RefSeq" id="XP_033572583.1">
    <property type="nucleotide sequence ID" value="XM_033720808.1"/>
</dbReference>
<dbReference type="AlphaFoldDB" id="A0A6A6YAH1"/>
<dbReference type="EMBL" id="MU003709">
    <property type="protein sequence ID" value="KAF2805619.1"/>
    <property type="molecule type" value="Genomic_DNA"/>
</dbReference>
<keyword evidence="1" id="KW-0812">Transmembrane</keyword>
<accession>A0A6A6YAH1</accession>
<sequence length="89" mass="10016">MTADGSFAWHDLTWHALAILLFSASCMFVRRATTFPHAPWLLCHVTHPYLRTPLPVSSTRALIGEALVARRVRHRSPAVRPIPIPSHRA</sequence>
<organism evidence="2">
    <name type="scientific">Mytilinidion resinicola</name>
    <dbReference type="NCBI Taxonomy" id="574789"/>
    <lineage>
        <taxon>Eukaryota</taxon>
        <taxon>Fungi</taxon>
        <taxon>Dikarya</taxon>
        <taxon>Ascomycota</taxon>
        <taxon>Pezizomycotina</taxon>
        <taxon>Dothideomycetes</taxon>
        <taxon>Pleosporomycetidae</taxon>
        <taxon>Mytilinidiales</taxon>
        <taxon>Mytilinidiaceae</taxon>
        <taxon>Mytilinidion</taxon>
    </lineage>
</organism>
<protein>
    <submittedName>
        <fullName evidence="2 4">Uncharacterized protein</fullName>
    </submittedName>
</protein>
<reference evidence="2 4" key="1">
    <citation type="journal article" date="2020" name="Stud. Mycol.">
        <title>101 Dothideomycetes genomes: a test case for predicting lifestyles and emergence of pathogens.</title>
        <authorList>
            <person name="Haridas S."/>
            <person name="Albert R."/>
            <person name="Binder M."/>
            <person name="Bloem J."/>
            <person name="Labutti K."/>
            <person name="Salamov A."/>
            <person name="Andreopoulos B."/>
            <person name="Baker S."/>
            <person name="Barry K."/>
            <person name="Bills G."/>
            <person name="Bluhm B."/>
            <person name="Cannon C."/>
            <person name="Castanera R."/>
            <person name="Culley D."/>
            <person name="Daum C."/>
            <person name="Ezra D."/>
            <person name="Gonzalez J."/>
            <person name="Henrissat B."/>
            <person name="Kuo A."/>
            <person name="Liang C."/>
            <person name="Lipzen A."/>
            <person name="Lutzoni F."/>
            <person name="Magnuson J."/>
            <person name="Mondo S."/>
            <person name="Nolan M."/>
            <person name="Ohm R."/>
            <person name="Pangilinan J."/>
            <person name="Park H.-J."/>
            <person name="Ramirez L."/>
            <person name="Alfaro M."/>
            <person name="Sun H."/>
            <person name="Tritt A."/>
            <person name="Yoshinaga Y."/>
            <person name="Zwiers L.-H."/>
            <person name="Turgeon B."/>
            <person name="Goodwin S."/>
            <person name="Spatafora J."/>
            <person name="Crous P."/>
            <person name="Grigoriev I."/>
        </authorList>
    </citation>
    <scope>NUCLEOTIDE SEQUENCE</scope>
    <source>
        <strain evidence="2 4">CBS 304.34</strain>
    </source>
</reference>
<keyword evidence="1" id="KW-1133">Transmembrane helix</keyword>
<keyword evidence="1" id="KW-0472">Membrane</keyword>
<proteinExistence type="predicted"/>
<evidence type="ECO:0000313" key="4">
    <source>
        <dbReference type="RefSeq" id="XP_033572583.1"/>
    </source>
</evidence>
<dbReference type="GeneID" id="54461701"/>
<name>A0A6A6YAH1_9PEZI</name>